<evidence type="ECO:0000313" key="6">
    <source>
        <dbReference type="EMBL" id="KHN77122.1"/>
    </source>
</evidence>
<dbReference type="Proteomes" id="UP000031036">
    <property type="component" value="Unassembled WGS sequence"/>
</dbReference>
<feature type="region of interest" description="Disordered" evidence="4">
    <location>
        <begin position="37"/>
        <end position="56"/>
    </location>
</feature>
<dbReference type="InterPro" id="IPR009449">
    <property type="entry name" value="Sec2_N"/>
</dbReference>
<dbReference type="AlphaFoldDB" id="A0A0B2V6N4"/>
<evidence type="ECO:0000313" key="7">
    <source>
        <dbReference type="Proteomes" id="UP000031036"/>
    </source>
</evidence>
<dbReference type="Pfam" id="PF06428">
    <property type="entry name" value="Sec2p"/>
    <property type="match status" value="1"/>
</dbReference>
<dbReference type="OMA" id="EIDPIYH"/>
<feature type="region of interest" description="Disordered" evidence="4">
    <location>
        <begin position="159"/>
        <end position="208"/>
    </location>
</feature>
<dbReference type="Pfam" id="PF25555">
    <property type="entry name" value="RAB3A-like_C"/>
    <property type="match status" value="1"/>
</dbReference>
<dbReference type="PANTHER" id="PTHR14430">
    <property type="entry name" value="RABIN3-RELATED"/>
    <property type="match status" value="1"/>
</dbReference>
<proteinExistence type="inferred from homology"/>
<dbReference type="EMBL" id="JPKZ01002384">
    <property type="protein sequence ID" value="KHN77122.1"/>
    <property type="molecule type" value="Genomic_DNA"/>
</dbReference>
<sequence length="377" mass="42061">MRSASASRISPELCVTQMQSSLSADALTNCDITEATRSTRSSFQESTSGTSDSLLANGEENLERILQLERELNAARHSIAEKEAKCNRLSELQDHIDSEVQELTEKLFQEAYKMVNEAESRRAKAEKLLAESRLKVDMLSAEVEALKIIVKSPSAQIHVSTPPQKSGLASRFLTPSRKEKNAVSASGRKSASLPAAAREAVSSQCEERRQDTSFEVDPVYHREFTNWRESGAPLEEESPFLSRVMVEEIGPCLNFDNTELAKQVLSAIKMNTLELEPVKEAKPTVRICALSNVPRFCPYRLRVSGDTEWCFISMLARNRIASVCDFFTYMRYVNKGIVKSGIHDSYWDVVNLRKNMALAKLGLGFVPKTGGARAENR</sequence>
<name>A0A0B2V6N4_TOXCA</name>
<gene>
    <name evidence="6" type="primary">Rab3ip</name>
    <name evidence="6" type="ORF">Tcan_06132</name>
</gene>
<dbReference type="SUPFAM" id="SSF144284">
    <property type="entry name" value="Sec2 N-terminal region"/>
    <property type="match status" value="1"/>
</dbReference>
<dbReference type="PANTHER" id="PTHR14430:SF0">
    <property type="entry name" value="SEC2P DOMAIN-CONTAINING PROTEIN"/>
    <property type="match status" value="1"/>
</dbReference>
<evidence type="ECO:0000259" key="5">
    <source>
        <dbReference type="Pfam" id="PF06428"/>
    </source>
</evidence>
<evidence type="ECO:0000256" key="3">
    <source>
        <dbReference type="SAM" id="Coils"/>
    </source>
</evidence>
<dbReference type="Gene3D" id="1.20.5.4880">
    <property type="match status" value="1"/>
</dbReference>
<keyword evidence="7" id="KW-1185">Reference proteome</keyword>
<comment type="similarity">
    <text evidence="2">Belongs to the SEC2 family.</text>
</comment>
<organism evidence="6 7">
    <name type="scientific">Toxocara canis</name>
    <name type="common">Canine roundworm</name>
    <dbReference type="NCBI Taxonomy" id="6265"/>
    <lineage>
        <taxon>Eukaryota</taxon>
        <taxon>Metazoa</taxon>
        <taxon>Ecdysozoa</taxon>
        <taxon>Nematoda</taxon>
        <taxon>Chromadorea</taxon>
        <taxon>Rhabditida</taxon>
        <taxon>Spirurina</taxon>
        <taxon>Ascaridomorpha</taxon>
        <taxon>Ascaridoidea</taxon>
        <taxon>Toxocaridae</taxon>
        <taxon>Toxocara</taxon>
    </lineage>
</organism>
<dbReference type="OrthoDB" id="5560525at2759"/>
<feature type="coiled-coil region" evidence="3">
    <location>
        <begin position="65"/>
        <end position="142"/>
    </location>
</feature>
<dbReference type="STRING" id="6265.A0A0B2V6N4"/>
<evidence type="ECO:0000256" key="2">
    <source>
        <dbReference type="ARBA" id="ARBA00025794"/>
    </source>
</evidence>
<dbReference type="GO" id="GO:0006887">
    <property type="term" value="P:exocytosis"/>
    <property type="evidence" value="ECO:0007669"/>
    <property type="project" value="TreeGrafter"/>
</dbReference>
<accession>A0A0B2V6N4</accession>
<dbReference type="GO" id="GO:0070319">
    <property type="term" value="C:Golgi to plasma membrane transport vesicle"/>
    <property type="evidence" value="ECO:0007669"/>
    <property type="project" value="TreeGrafter"/>
</dbReference>
<reference evidence="6 7" key="1">
    <citation type="submission" date="2014-11" db="EMBL/GenBank/DDBJ databases">
        <title>Genetic blueprint of the zoonotic pathogen Toxocara canis.</title>
        <authorList>
            <person name="Zhu X.-Q."/>
            <person name="Korhonen P.K."/>
            <person name="Cai H."/>
            <person name="Young N.D."/>
            <person name="Nejsum P."/>
            <person name="von Samson-Himmelstjerna G."/>
            <person name="Boag P.R."/>
            <person name="Tan P."/>
            <person name="Li Q."/>
            <person name="Min J."/>
            <person name="Yang Y."/>
            <person name="Wang X."/>
            <person name="Fang X."/>
            <person name="Hall R.S."/>
            <person name="Hofmann A."/>
            <person name="Sternberg P.W."/>
            <person name="Jex A.R."/>
            <person name="Gasser R.B."/>
        </authorList>
    </citation>
    <scope>NUCLEOTIDE SEQUENCE [LARGE SCALE GENOMIC DNA]</scope>
    <source>
        <strain evidence="6">PN_DK_2014</strain>
    </source>
</reference>
<keyword evidence="1 3" id="KW-0175">Coiled coil</keyword>
<feature type="compositionally biased region" description="Polar residues" evidence="4">
    <location>
        <begin position="37"/>
        <end position="54"/>
    </location>
</feature>
<dbReference type="GO" id="GO:0005085">
    <property type="term" value="F:guanyl-nucleotide exchange factor activity"/>
    <property type="evidence" value="ECO:0007669"/>
    <property type="project" value="InterPro"/>
</dbReference>
<protein>
    <submittedName>
        <fullName evidence="6">Rab-3A-interacting protein</fullName>
    </submittedName>
</protein>
<dbReference type="CDD" id="cd21044">
    <property type="entry name" value="Rab11BD_RAB3IP_like"/>
    <property type="match status" value="1"/>
</dbReference>
<feature type="domain" description="GDP/GTP exchange factor Sec2 N-terminal" evidence="5">
    <location>
        <begin position="45"/>
        <end position="128"/>
    </location>
</feature>
<dbReference type="InterPro" id="IPR040351">
    <property type="entry name" value="RAB3IL/RAB3IP/Sec2"/>
</dbReference>
<comment type="caution">
    <text evidence="6">The sequence shown here is derived from an EMBL/GenBank/DDBJ whole genome shotgun (WGS) entry which is preliminary data.</text>
</comment>
<evidence type="ECO:0000256" key="1">
    <source>
        <dbReference type="ARBA" id="ARBA00023054"/>
    </source>
</evidence>
<evidence type="ECO:0000256" key="4">
    <source>
        <dbReference type="SAM" id="MobiDB-lite"/>
    </source>
</evidence>